<gene>
    <name evidence="2" type="ORF">EDC29_101479</name>
</gene>
<dbReference type="InterPro" id="IPR036182">
    <property type="entry name" value="PCuAC_sf"/>
</dbReference>
<dbReference type="AlphaFoldDB" id="A0A4R4AKW3"/>
<evidence type="ECO:0000256" key="1">
    <source>
        <dbReference type="SAM" id="SignalP"/>
    </source>
</evidence>
<evidence type="ECO:0000313" key="3">
    <source>
        <dbReference type="Proteomes" id="UP000295247"/>
    </source>
</evidence>
<dbReference type="Gene3D" id="2.60.40.1890">
    <property type="entry name" value="PCu(A)C copper chaperone"/>
    <property type="match status" value="1"/>
</dbReference>
<feature type="signal peptide" evidence="1">
    <location>
        <begin position="1"/>
        <end position="19"/>
    </location>
</feature>
<dbReference type="SUPFAM" id="SSF110087">
    <property type="entry name" value="DR1885-like metal-binding protein"/>
    <property type="match status" value="1"/>
</dbReference>
<dbReference type="RefSeq" id="WP_132228390.1">
    <property type="nucleotide sequence ID" value="NZ_NRRH01000011.1"/>
</dbReference>
<dbReference type="Pfam" id="PF04314">
    <property type="entry name" value="PCuAC"/>
    <property type="match status" value="1"/>
</dbReference>
<proteinExistence type="predicted"/>
<dbReference type="Proteomes" id="UP000295247">
    <property type="component" value="Unassembled WGS sequence"/>
</dbReference>
<dbReference type="PANTHER" id="PTHR36302">
    <property type="entry name" value="BLR7088 PROTEIN"/>
    <property type="match status" value="1"/>
</dbReference>
<dbReference type="InterPro" id="IPR007410">
    <property type="entry name" value="LpqE-like"/>
</dbReference>
<comment type="caution">
    <text evidence="2">The sequence shown here is derived from an EMBL/GenBank/DDBJ whole genome shotgun (WGS) entry which is preliminary data.</text>
</comment>
<keyword evidence="1" id="KW-0732">Signal</keyword>
<evidence type="ECO:0008006" key="4">
    <source>
        <dbReference type="Google" id="ProtNLM"/>
    </source>
</evidence>
<name>A0A4R4AKW3_MARGR</name>
<protein>
    <recommendedName>
        <fullName evidence="4">Copper(I)-binding protein</fullName>
    </recommendedName>
</protein>
<dbReference type="PANTHER" id="PTHR36302:SF1">
    <property type="entry name" value="COPPER CHAPERONE PCU(A)C"/>
    <property type="match status" value="1"/>
</dbReference>
<dbReference type="InterPro" id="IPR058248">
    <property type="entry name" value="Lxx211020-like"/>
</dbReference>
<organism evidence="2 3">
    <name type="scientific">Marichromatium gracile</name>
    <name type="common">Chromatium gracile</name>
    <dbReference type="NCBI Taxonomy" id="1048"/>
    <lineage>
        <taxon>Bacteria</taxon>
        <taxon>Pseudomonadati</taxon>
        <taxon>Pseudomonadota</taxon>
        <taxon>Gammaproteobacteria</taxon>
        <taxon>Chromatiales</taxon>
        <taxon>Chromatiaceae</taxon>
        <taxon>Marichromatium</taxon>
    </lineage>
</organism>
<evidence type="ECO:0000313" key="2">
    <source>
        <dbReference type="EMBL" id="TCW40062.1"/>
    </source>
</evidence>
<feature type="chain" id="PRO_5020511123" description="Copper(I)-binding protein" evidence="1">
    <location>
        <begin position="20"/>
        <end position="151"/>
    </location>
</feature>
<accession>A0A4R4AKW3</accession>
<sequence length="151" mass="16202">MRSLLLIVLLSCWLAPLWAAQPDGVVVDEAYVRAVPPGQPNSAAFMVLENDGAVDRAVVAATSPVAEVVELHTHREEGGMMRMRRIERIALPAGERVRLAPGGLHLMLIGLRQPLLVDELVALELQLDDGSRIGLDVPVRALGGGMGHQGH</sequence>
<reference evidence="2 3" key="1">
    <citation type="submission" date="2019-03" db="EMBL/GenBank/DDBJ databases">
        <title>Genomic Encyclopedia of Type Strains, Phase IV (KMG-IV): sequencing the most valuable type-strain genomes for metagenomic binning, comparative biology and taxonomic classification.</title>
        <authorList>
            <person name="Goeker M."/>
        </authorList>
    </citation>
    <scope>NUCLEOTIDE SEQUENCE [LARGE SCALE GENOMIC DNA]</scope>
    <source>
        <strain evidence="2 3">DSM 203</strain>
    </source>
</reference>
<dbReference type="EMBL" id="SMDC01000001">
    <property type="protein sequence ID" value="TCW40062.1"/>
    <property type="molecule type" value="Genomic_DNA"/>
</dbReference>